<comment type="caution">
    <text evidence="1">The sequence shown here is derived from an EMBL/GenBank/DDBJ whole genome shotgun (WGS) entry which is preliminary data.</text>
</comment>
<protein>
    <submittedName>
        <fullName evidence="1">HAD family hydrolase</fullName>
    </submittedName>
</protein>
<dbReference type="SFLD" id="SFLDS00003">
    <property type="entry name" value="Haloacid_Dehalogenase"/>
    <property type="match status" value="1"/>
</dbReference>
<dbReference type="SUPFAM" id="SSF56784">
    <property type="entry name" value="HAD-like"/>
    <property type="match status" value="1"/>
</dbReference>
<dbReference type="Gene3D" id="3.40.50.1000">
    <property type="entry name" value="HAD superfamily/HAD-like"/>
    <property type="match status" value="1"/>
</dbReference>
<organism evidence="1 2">
    <name type="scientific">Streptomyces silvisoli</name>
    <dbReference type="NCBI Taxonomy" id="3034235"/>
    <lineage>
        <taxon>Bacteria</taxon>
        <taxon>Bacillati</taxon>
        <taxon>Actinomycetota</taxon>
        <taxon>Actinomycetes</taxon>
        <taxon>Kitasatosporales</taxon>
        <taxon>Streptomycetaceae</taxon>
        <taxon>Streptomyces</taxon>
    </lineage>
</organism>
<evidence type="ECO:0000313" key="2">
    <source>
        <dbReference type="Proteomes" id="UP001216579"/>
    </source>
</evidence>
<dbReference type="InterPro" id="IPR036412">
    <property type="entry name" value="HAD-like_sf"/>
</dbReference>
<sequence length="231" mass="24425">MGTDTGTDSLASALASSSGVLFDFDGPICHVFRGLPATLVARELSQAVAEYDPTLSAKTEGIEDPLEILRLSQQASKRLVLATERTLQEREIEAVAVAGDPTSGASSAIQTAYASGRGVAIVSNNSEQCVRAFLNRHGLLSYVHVIVGRPEHQPERMKPHPYSVRRAVQALDMRAEDCALLGDSVTDIEAAHAARTKAIGFANKPHKYEALRAAGADAITSSMSAVAEALA</sequence>
<name>A0ABT5ZF77_9ACTN</name>
<dbReference type="GO" id="GO:0016787">
    <property type="term" value="F:hydrolase activity"/>
    <property type="evidence" value="ECO:0007669"/>
    <property type="project" value="UniProtKB-KW"/>
</dbReference>
<dbReference type="InterPro" id="IPR050155">
    <property type="entry name" value="HAD-like_hydrolase_sf"/>
</dbReference>
<dbReference type="SFLD" id="SFLDG01129">
    <property type="entry name" value="C1.5:_HAD__Beta-PGM__Phosphata"/>
    <property type="match status" value="1"/>
</dbReference>
<accession>A0ABT5ZF77</accession>
<evidence type="ECO:0000313" key="1">
    <source>
        <dbReference type="EMBL" id="MDF3288480.1"/>
    </source>
</evidence>
<dbReference type="InterPro" id="IPR023198">
    <property type="entry name" value="PGP-like_dom2"/>
</dbReference>
<dbReference type="Gene3D" id="1.10.150.240">
    <property type="entry name" value="Putative phosphatase, domain 2"/>
    <property type="match status" value="1"/>
</dbReference>
<proteinExistence type="predicted"/>
<dbReference type="Pfam" id="PF00702">
    <property type="entry name" value="Hydrolase"/>
    <property type="match status" value="1"/>
</dbReference>
<dbReference type="Proteomes" id="UP001216579">
    <property type="component" value="Unassembled WGS sequence"/>
</dbReference>
<dbReference type="RefSeq" id="WP_276092263.1">
    <property type="nucleotide sequence ID" value="NZ_JARJBC010000002.1"/>
</dbReference>
<dbReference type="PANTHER" id="PTHR43434:SF1">
    <property type="entry name" value="PHOSPHOGLYCOLATE PHOSPHATASE"/>
    <property type="match status" value="1"/>
</dbReference>
<keyword evidence="2" id="KW-1185">Reference proteome</keyword>
<gene>
    <name evidence="1" type="ORF">P3G67_04420</name>
</gene>
<dbReference type="EMBL" id="JARJBC010000002">
    <property type="protein sequence ID" value="MDF3288480.1"/>
    <property type="molecule type" value="Genomic_DNA"/>
</dbReference>
<reference evidence="1 2" key="1">
    <citation type="submission" date="2023-03" db="EMBL/GenBank/DDBJ databases">
        <title>Draft genome sequence of Streptomyces sp. RB6PN23 isolated from peat swamp forest in Thailand.</title>
        <authorList>
            <person name="Klaysubun C."/>
            <person name="Duangmal K."/>
        </authorList>
    </citation>
    <scope>NUCLEOTIDE SEQUENCE [LARGE SCALE GENOMIC DNA]</scope>
    <source>
        <strain evidence="1 2">RB6PN23</strain>
    </source>
</reference>
<dbReference type="InterPro" id="IPR023214">
    <property type="entry name" value="HAD_sf"/>
</dbReference>
<keyword evidence="1" id="KW-0378">Hydrolase</keyword>
<dbReference type="PANTHER" id="PTHR43434">
    <property type="entry name" value="PHOSPHOGLYCOLATE PHOSPHATASE"/>
    <property type="match status" value="1"/>
</dbReference>